<evidence type="ECO:0000313" key="1">
    <source>
        <dbReference type="EMBL" id="EKX60837.1"/>
    </source>
</evidence>
<keyword evidence="2" id="KW-1185">Reference proteome</keyword>
<dbReference type="Proteomes" id="UP000010411">
    <property type="component" value="Unassembled WGS sequence"/>
</dbReference>
<gene>
    <name evidence="1" type="ORF">STRIP9103_04178</name>
</gene>
<dbReference type="EMBL" id="AEJC01000629">
    <property type="protein sequence ID" value="EKX60837.1"/>
    <property type="molecule type" value="Genomic_DNA"/>
</dbReference>
<dbReference type="AlphaFoldDB" id="L1KJT1"/>
<dbReference type="PATRIC" id="fig|698759.3.peg.8492"/>
<protein>
    <submittedName>
        <fullName evidence="1">Uncharacterized protein</fullName>
    </submittedName>
</protein>
<evidence type="ECO:0000313" key="2">
    <source>
        <dbReference type="Proteomes" id="UP000010411"/>
    </source>
</evidence>
<accession>L1KJT1</accession>
<sequence length="48" mass="4959">MGCSIVFIAILLGIGASCDSDSNPEEGDVCYDVGEQVTNSAGETFICQ</sequence>
<proteinExistence type="predicted"/>
<organism evidence="1 2">
    <name type="scientific">Streptomyces ipomoeae 91-03</name>
    <dbReference type="NCBI Taxonomy" id="698759"/>
    <lineage>
        <taxon>Bacteria</taxon>
        <taxon>Bacillati</taxon>
        <taxon>Actinomycetota</taxon>
        <taxon>Actinomycetes</taxon>
        <taxon>Kitasatosporales</taxon>
        <taxon>Streptomycetaceae</taxon>
        <taxon>Streptomyces</taxon>
    </lineage>
</organism>
<name>L1KJT1_9ACTN</name>
<comment type="caution">
    <text evidence="1">The sequence shown here is derived from an EMBL/GenBank/DDBJ whole genome shotgun (WGS) entry which is preliminary data.</text>
</comment>
<reference evidence="1 2" key="1">
    <citation type="submission" date="2012-11" db="EMBL/GenBank/DDBJ databases">
        <authorList>
            <person name="Huguet-Tapia J.C."/>
            <person name="Durkin A.S."/>
            <person name="Pettis G.S."/>
            <person name="Badger J.H."/>
        </authorList>
    </citation>
    <scope>NUCLEOTIDE SEQUENCE [LARGE SCALE GENOMIC DNA]</scope>
    <source>
        <strain evidence="1 2">91-03</strain>
    </source>
</reference>